<gene>
    <name evidence="3" type="ORF">PUN50_03910</name>
</gene>
<evidence type="ECO:0000259" key="2">
    <source>
        <dbReference type="Pfam" id="PF14378"/>
    </source>
</evidence>
<dbReference type="RefSeq" id="WP_005427422.1">
    <property type="nucleotide sequence ID" value="NZ_CP117988.1"/>
</dbReference>
<evidence type="ECO:0000313" key="4">
    <source>
        <dbReference type="Proteomes" id="UP001219537"/>
    </source>
</evidence>
<feature type="transmembrane region" description="Helical" evidence="1">
    <location>
        <begin position="34"/>
        <end position="52"/>
    </location>
</feature>
<feature type="transmembrane region" description="Helical" evidence="1">
    <location>
        <begin position="64"/>
        <end position="84"/>
    </location>
</feature>
<dbReference type="EMBL" id="CP117988">
    <property type="protein sequence ID" value="WDG09030.1"/>
    <property type="molecule type" value="Genomic_DNA"/>
</dbReference>
<dbReference type="GO" id="GO:0016020">
    <property type="term" value="C:membrane"/>
    <property type="evidence" value="ECO:0007669"/>
    <property type="project" value="UniProtKB-SubCell"/>
</dbReference>
<keyword evidence="1" id="KW-1133">Transmembrane helix</keyword>
<sequence>MAQDNNYELPLNWQQKVSLWFGELKVHLYQDRVLYYYCIAATSILYLSSLYLNSPIDYSFTTYLETLALAFYVTFLSCCLYYYFYLIIKKEKRPSRQFFTKLKQIFLPLSRTVSVFILMLCMNLVFSNHTFLKSLIPSIHPFSLDNALANIDKLLHFGIAPWELTHSLLPSAWASWVINIAYNAWFFFMWGVLLFFLIYKKQPLLRQQFLLTFVFSWLFIGAFFATLLSSAGPCFLELLNGDNQFAPLMNKLNQQSEYLQSVEAGPLWALPTQDYLWEGYIEPSNNIGAGISAMPSMHVSIAVLLALSLYRVNSILGYFAYAFAVLTQIGSVHLAWHYAVDGYMSIILTVLLWKLVGRFIKRFPTLFQ</sequence>
<feature type="transmembrane region" description="Helical" evidence="1">
    <location>
        <begin position="173"/>
        <end position="197"/>
    </location>
</feature>
<proteinExistence type="predicted"/>
<feature type="transmembrane region" description="Helical" evidence="1">
    <location>
        <begin position="342"/>
        <end position="360"/>
    </location>
</feature>
<name>A0AAQ2XY93_9VIBR</name>
<protein>
    <submittedName>
        <fullName evidence="3">Phosphatase PAP2 family protein</fullName>
    </submittedName>
</protein>
<dbReference type="InterPro" id="IPR026841">
    <property type="entry name" value="Aur1/Ipt1"/>
</dbReference>
<feature type="transmembrane region" description="Helical" evidence="1">
    <location>
        <begin position="209"/>
        <end position="231"/>
    </location>
</feature>
<keyword evidence="1" id="KW-0812">Transmembrane</keyword>
<dbReference type="Pfam" id="PF14378">
    <property type="entry name" value="PAP2_3"/>
    <property type="match status" value="1"/>
</dbReference>
<accession>A0AAQ2XY93</accession>
<feature type="transmembrane region" description="Helical" evidence="1">
    <location>
        <begin position="287"/>
        <end position="309"/>
    </location>
</feature>
<reference evidence="3" key="1">
    <citation type="submission" date="2023-02" db="EMBL/GenBank/DDBJ databases">
        <title>Isolation, identification, and genome analysis of Vibrio campbellii in the Penaeus vannamei larvae stage.</title>
        <authorList>
            <person name="Huang T."/>
            <person name="Zhang B."/>
        </authorList>
    </citation>
    <scope>NUCLEOTIDE SEQUENCE</scope>
    <source>
        <strain evidence="3">20220413_1</strain>
    </source>
</reference>
<evidence type="ECO:0000313" key="3">
    <source>
        <dbReference type="EMBL" id="WDG09030.1"/>
    </source>
</evidence>
<organism evidence="3 4">
    <name type="scientific">Vibrio campbellii</name>
    <dbReference type="NCBI Taxonomy" id="680"/>
    <lineage>
        <taxon>Bacteria</taxon>
        <taxon>Pseudomonadati</taxon>
        <taxon>Pseudomonadota</taxon>
        <taxon>Gammaproteobacteria</taxon>
        <taxon>Vibrionales</taxon>
        <taxon>Vibrionaceae</taxon>
        <taxon>Vibrio</taxon>
    </lineage>
</organism>
<dbReference type="AlphaFoldDB" id="A0AAQ2XY93"/>
<feature type="transmembrane region" description="Helical" evidence="1">
    <location>
        <begin position="316"/>
        <end position="336"/>
    </location>
</feature>
<feature type="transmembrane region" description="Helical" evidence="1">
    <location>
        <begin position="105"/>
        <end position="126"/>
    </location>
</feature>
<evidence type="ECO:0000256" key="1">
    <source>
        <dbReference type="SAM" id="Phobius"/>
    </source>
</evidence>
<feature type="domain" description="Inositolphosphotransferase Aur1/Ipt1" evidence="2">
    <location>
        <begin position="147"/>
        <end position="353"/>
    </location>
</feature>
<dbReference type="Proteomes" id="UP001219537">
    <property type="component" value="Chromosome 1"/>
</dbReference>
<keyword evidence="1" id="KW-0472">Membrane</keyword>